<dbReference type="InterPro" id="IPR036259">
    <property type="entry name" value="MFS_trans_sf"/>
</dbReference>
<keyword evidence="6 8" id="KW-1133">Transmembrane helix</keyword>
<feature type="transmembrane region" description="Helical" evidence="8">
    <location>
        <begin position="211"/>
        <end position="235"/>
    </location>
</feature>
<evidence type="ECO:0000256" key="3">
    <source>
        <dbReference type="ARBA" id="ARBA00022448"/>
    </source>
</evidence>
<dbReference type="SUPFAM" id="SSF103473">
    <property type="entry name" value="MFS general substrate transporter"/>
    <property type="match status" value="1"/>
</dbReference>
<dbReference type="GO" id="GO:0005886">
    <property type="term" value="C:plasma membrane"/>
    <property type="evidence" value="ECO:0007669"/>
    <property type="project" value="UniProtKB-SubCell"/>
</dbReference>
<comment type="caution">
    <text evidence="10">The sequence shown here is derived from an EMBL/GenBank/DDBJ whole genome shotgun (WGS) entry which is preliminary data.</text>
</comment>
<dbReference type="EMBL" id="VFRR01000019">
    <property type="protein sequence ID" value="TPE50573.1"/>
    <property type="molecule type" value="Genomic_DNA"/>
</dbReference>
<dbReference type="CDD" id="cd17320">
    <property type="entry name" value="MFS_MdfA_MDR_like"/>
    <property type="match status" value="1"/>
</dbReference>
<dbReference type="Proteomes" id="UP000315901">
    <property type="component" value="Unassembled WGS sequence"/>
</dbReference>
<dbReference type="InterPro" id="IPR011701">
    <property type="entry name" value="MFS"/>
</dbReference>
<dbReference type="InterPro" id="IPR050189">
    <property type="entry name" value="MFS_Efflux_Transporters"/>
</dbReference>
<proteinExistence type="inferred from homology"/>
<protein>
    <recommendedName>
        <fullName evidence="8">Bcr/CflA family efflux transporter</fullName>
    </recommendedName>
</protein>
<keyword evidence="5 8" id="KW-0812">Transmembrane</keyword>
<feature type="transmembrane region" description="Helical" evidence="8">
    <location>
        <begin position="98"/>
        <end position="119"/>
    </location>
</feature>
<dbReference type="GO" id="GO:1990961">
    <property type="term" value="P:xenobiotic detoxification by transmembrane export across the plasma membrane"/>
    <property type="evidence" value="ECO:0007669"/>
    <property type="project" value="InterPro"/>
</dbReference>
<dbReference type="NCBIfam" id="TIGR00710">
    <property type="entry name" value="efflux_Bcr_CflA"/>
    <property type="match status" value="1"/>
</dbReference>
<dbReference type="Gene3D" id="1.20.1720.10">
    <property type="entry name" value="Multidrug resistance protein D"/>
    <property type="match status" value="1"/>
</dbReference>
<dbReference type="PANTHER" id="PTHR43124">
    <property type="entry name" value="PURINE EFFLUX PUMP PBUE"/>
    <property type="match status" value="1"/>
</dbReference>
<feature type="transmembrane region" description="Helical" evidence="8">
    <location>
        <begin position="40"/>
        <end position="61"/>
    </location>
</feature>
<keyword evidence="3 8" id="KW-0813">Transport</keyword>
<evidence type="ECO:0000256" key="7">
    <source>
        <dbReference type="ARBA" id="ARBA00023136"/>
    </source>
</evidence>
<feature type="transmembrane region" description="Helical" evidence="8">
    <location>
        <begin position="277"/>
        <end position="298"/>
    </location>
</feature>
<evidence type="ECO:0000259" key="9">
    <source>
        <dbReference type="PROSITE" id="PS50850"/>
    </source>
</evidence>
<dbReference type="RefSeq" id="WP_140589077.1">
    <property type="nucleotide sequence ID" value="NZ_VFRR01000019.1"/>
</dbReference>
<feature type="domain" description="Major facilitator superfamily (MFS) profile" evidence="9">
    <location>
        <begin position="4"/>
        <end position="392"/>
    </location>
</feature>
<sequence>MTLSLPIYLILGLLVGLTPLAIDAYLPSIPTIASDLGMEISYIQLTLSVYLLAFALLQVVFGPLSDALGRRKIINFGLIVFATGSLWCALSQAYDMLIIGRVIQAIGGAAVAVSIPALVKDGLSTEEFSKAMSMVMLVMALAPLAAPIIGGVILVTLSWHYIFVFLAVLTLIGMALFLRNIPETLPREHRVPLSLRNILSNYRRLARHPVIMGYIVAGSFHFAGLMCFITGAAFIYIELYHVPEQYFGFYMGLNVVSMMIATTLNRRYVDRLGLPKLTRYGIHVLAISAILLFALAVLDMPPLIAIMLGCMLYTGTMGVLGGGLMAGAMRYSGKHNGSVTALAGTFRFTAGALSGAIVSALHDGSQTPMLVVMASCATLAILAWFWTIRTERSGDFASLEVTQ</sequence>
<dbReference type="AlphaFoldDB" id="A0A501WLE1"/>
<evidence type="ECO:0000256" key="5">
    <source>
        <dbReference type="ARBA" id="ARBA00022692"/>
    </source>
</evidence>
<dbReference type="PROSITE" id="PS50850">
    <property type="entry name" value="MFS"/>
    <property type="match status" value="1"/>
</dbReference>
<feature type="transmembrane region" description="Helical" evidence="8">
    <location>
        <begin position="367"/>
        <end position="386"/>
    </location>
</feature>
<feature type="transmembrane region" description="Helical" evidence="8">
    <location>
        <begin position="73"/>
        <end position="92"/>
    </location>
</feature>
<comment type="subcellular location">
    <subcellularLocation>
        <location evidence="8">Cell inner membrane</location>
        <topology evidence="8">Multi-pass membrane protein</topology>
    </subcellularLocation>
    <subcellularLocation>
        <location evidence="1">Cell membrane</location>
        <topology evidence="1">Multi-pass membrane protein</topology>
    </subcellularLocation>
</comment>
<feature type="transmembrane region" description="Helical" evidence="8">
    <location>
        <begin position="7"/>
        <end position="28"/>
    </location>
</feature>
<dbReference type="OrthoDB" id="9814303at2"/>
<feature type="transmembrane region" description="Helical" evidence="8">
    <location>
        <begin position="304"/>
        <end position="327"/>
    </location>
</feature>
<keyword evidence="11" id="KW-1185">Reference proteome</keyword>
<evidence type="ECO:0000256" key="6">
    <source>
        <dbReference type="ARBA" id="ARBA00022989"/>
    </source>
</evidence>
<dbReference type="GO" id="GO:0042910">
    <property type="term" value="F:xenobiotic transmembrane transporter activity"/>
    <property type="evidence" value="ECO:0007669"/>
    <property type="project" value="InterPro"/>
</dbReference>
<keyword evidence="4" id="KW-1003">Cell membrane</keyword>
<evidence type="ECO:0000313" key="11">
    <source>
        <dbReference type="Proteomes" id="UP000315901"/>
    </source>
</evidence>
<accession>A0A501WLE1</accession>
<dbReference type="NCBIfam" id="NF008314">
    <property type="entry name" value="PRK11102.1"/>
    <property type="match status" value="1"/>
</dbReference>
<feature type="transmembrane region" description="Helical" evidence="8">
    <location>
        <begin position="339"/>
        <end position="361"/>
    </location>
</feature>
<keyword evidence="7 8" id="KW-0472">Membrane</keyword>
<evidence type="ECO:0000256" key="8">
    <source>
        <dbReference type="RuleBase" id="RU365088"/>
    </source>
</evidence>
<feature type="transmembrane region" description="Helical" evidence="8">
    <location>
        <begin position="131"/>
        <end position="153"/>
    </location>
</feature>
<evidence type="ECO:0000256" key="2">
    <source>
        <dbReference type="ARBA" id="ARBA00006236"/>
    </source>
</evidence>
<reference evidence="10 11" key="1">
    <citation type="submission" date="2019-06" db="EMBL/GenBank/DDBJ databases">
        <title>A novel bacterium of genus Marinomonas, isolated from coastal sand.</title>
        <authorList>
            <person name="Huang H."/>
            <person name="Mo K."/>
            <person name="Hu Y."/>
        </authorList>
    </citation>
    <scope>NUCLEOTIDE SEQUENCE [LARGE SCALE GENOMIC DNA]</scope>
    <source>
        <strain evidence="10 11">HB171799</strain>
    </source>
</reference>
<name>A0A501WLE1_9GAMM</name>
<organism evidence="10 11">
    <name type="scientific">Maribrevibacterium harenarium</name>
    <dbReference type="NCBI Taxonomy" id="2589817"/>
    <lineage>
        <taxon>Bacteria</taxon>
        <taxon>Pseudomonadati</taxon>
        <taxon>Pseudomonadota</taxon>
        <taxon>Gammaproteobacteria</taxon>
        <taxon>Oceanospirillales</taxon>
        <taxon>Oceanospirillaceae</taxon>
        <taxon>Maribrevibacterium</taxon>
    </lineage>
</organism>
<feature type="transmembrane region" description="Helical" evidence="8">
    <location>
        <begin position="159"/>
        <end position="178"/>
    </location>
</feature>
<dbReference type="InterPro" id="IPR020846">
    <property type="entry name" value="MFS_dom"/>
</dbReference>
<dbReference type="PANTHER" id="PTHR43124:SF3">
    <property type="entry name" value="CHLORAMPHENICOL EFFLUX PUMP RV0191"/>
    <property type="match status" value="1"/>
</dbReference>
<evidence type="ECO:0000313" key="10">
    <source>
        <dbReference type="EMBL" id="TPE50573.1"/>
    </source>
</evidence>
<comment type="similarity">
    <text evidence="2 8">Belongs to the major facilitator superfamily. Bcr/CmlA family.</text>
</comment>
<dbReference type="Pfam" id="PF07690">
    <property type="entry name" value="MFS_1"/>
    <property type="match status" value="1"/>
</dbReference>
<dbReference type="InterPro" id="IPR004812">
    <property type="entry name" value="Efflux_drug-R_Bcr/CmlA"/>
</dbReference>
<gene>
    <name evidence="10" type="ORF">FJM67_10455</name>
</gene>
<keyword evidence="8" id="KW-0997">Cell inner membrane</keyword>
<evidence type="ECO:0000256" key="4">
    <source>
        <dbReference type="ARBA" id="ARBA00022475"/>
    </source>
</evidence>
<feature type="transmembrane region" description="Helical" evidence="8">
    <location>
        <begin position="247"/>
        <end position="265"/>
    </location>
</feature>
<evidence type="ECO:0000256" key="1">
    <source>
        <dbReference type="ARBA" id="ARBA00004651"/>
    </source>
</evidence>